<dbReference type="EMBL" id="JBGBPQ010000026">
    <property type="protein sequence ID" value="KAL1499116.1"/>
    <property type="molecule type" value="Genomic_DNA"/>
</dbReference>
<evidence type="ECO:0000313" key="2">
    <source>
        <dbReference type="EMBL" id="KAL1499116.1"/>
    </source>
</evidence>
<reference evidence="2 3" key="1">
    <citation type="journal article" date="2024" name="Science">
        <title>Giant polyketide synthase enzymes in the biosynthesis of giant marine polyether toxins.</title>
        <authorList>
            <person name="Fallon T.R."/>
            <person name="Shende V.V."/>
            <person name="Wierzbicki I.H."/>
            <person name="Pendleton A.L."/>
            <person name="Watervoot N.F."/>
            <person name="Auber R.P."/>
            <person name="Gonzalez D.J."/>
            <person name="Wisecaver J.H."/>
            <person name="Moore B.S."/>
        </authorList>
    </citation>
    <scope>NUCLEOTIDE SEQUENCE [LARGE SCALE GENOMIC DNA]</scope>
    <source>
        <strain evidence="2 3">12B1</strain>
    </source>
</reference>
<keyword evidence="3" id="KW-1185">Reference proteome</keyword>
<protein>
    <submittedName>
        <fullName evidence="2">Uncharacterized protein</fullName>
    </submittedName>
</protein>
<organism evidence="2 3">
    <name type="scientific">Prymnesium parvum</name>
    <name type="common">Toxic golden alga</name>
    <dbReference type="NCBI Taxonomy" id="97485"/>
    <lineage>
        <taxon>Eukaryota</taxon>
        <taxon>Haptista</taxon>
        <taxon>Haptophyta</taxon>
        <taxon>Prymnesiophyceae</taxon>
        <taxon>Prymnesiales</taxon>
        <taxon>Prymnesiaceae</taxon>
        <taxon>Prymnesium</taxon>
    </lineage>
</organism>
<sequence>MAARGNSEPTHEVCVLRSPHHEDRRSLAELAAIETVDELHVACVQNHQSLLQLHDGKYVLAHSADVVDGVLGVWTTTGSADDGEDDEAARTFQPLPFEGGREDSPRLIILGLLQGKFTHTYTKRDYWVTEVESNDCGVRAVMIATSPSGAISRSRAVRRTVDEFISAFLSTADPPPTRTPAPARSPAAARDATPAQRFPQLTVATIDVSRTPIGRALRLWPRWQHTAPSLATPTAAAVDDLAELLGPLMGRSVRGRTAVISALAKVDSVLSFEPRRKTSLRTVVRDLEGEPVTTADVGALFRDHLCPGGTPGGTPAGTPRRPAARPARTPDDDDEHGEDLLGRLGSGDEGDGTDSAESEGEEQAERPARRATTPTRATRPATNDDSDDGEPEPPTRRQRRGRQVAFPAAELRQLTPQGVAPLAVARLFFKVRELAEAASFVLPDDFDEPSERAAYEERAGRAFQRLHELCTDHWPANMNLLLTAPTGAPGGPSMCRASNGHS</sequence>
<evidence type="ECO:0000256" key="1">
    <source>
        <dbReference type="SAM" id="MobiDB-lite"/>
    </source>
</evidence>
<name>A0AB34IHU7_PRYPA</name>
<dbReference type="AlphaFoldDB" id="A0AB34IHU7"/>
<feature type="compositionally biased region" description="Low complexity" evidence="1">
    <location>
        <begin position="316"/>
        <end position="327"/>
    </location>
</feature>
<feature type="compositionally biased region" description="Low complexity" evidence="1">
    <location>
        <begin position="180"/>
        <end position="194"/>
    </location>
</feature>
<evidence type="ECO:0000313" key="3">
    <source>
        <dbReference type="Proteomes" id="UP001515480"/>
    </source>
</evidence>
<accession>A0AB34IHU7</accession>
<dbReference type="Proteomes" id="UP001515480">
    <property type="component" value="Unassembled WGS sequence"/>
</dbReference>
<gene>
    <name evidence="2" type="ORF">AB1Y20_013628</name>
</gene>
<proteinExistence type="predicted"/>
<feature type="region of interest" description="Disordered" evidence="1">
    <location>
        <begin position="303"/>
        <end position="402"/>
    </location>
</feature>
<feature type="region of interest" description="Disordered" evidence="1">
    <location>
        <begin position="170"/>
        <end position="194"/>
    </location>
</feature>
<feature type="compositionally biased region" description="Low complexity" evidence="1">
    <location>
        <begin position="370"/>
        <end position="381"/>
    </location>
</feature>
<feature type="compositionally biased region" description="Acidic residues" evidence="1">
    <location>
        <begin position="348"/>
        <end position="362"/>
    </location>
</feature>
<comment type="caution">
    <text evidence="2">The sequence shown here is derived from an EMBL/GenBank/DDBJ whole genome shotgun (WGS) entry which is preliminary data.</text>
</comment>